<keyword evidence="1" id="KW-0472">Membrane</keyword>
<sequence length="180" mass="19991">MKSIFLICFCFVMCYNASAQDSTTTYPYKFIPSATLKAWLTLYDGHTIKGYVVHITDSFVALSKYPIKTTDTFLYSNICITDIQSIKLKRNSLLRGMVIGGVSAIVLPYAIATCILNGPVTIEELDSETKQKFAIVYSVLGLSGALVGGVVYDLKTQKKFEINGNFNNIQNMIDNYYAAK</sequence>
<dbReference type="RefSeq" id="WP_171607297.1">
    <property type="nucleotide sequence ID" value="NZ_WHPF01000005.1"/>
</dbReference>
<dbReference type="EMBL" id="WHPF01000005">
    <property type="protein sequence ID" value="NNV55371.1"/>
    <property type="molecule type" value="Genomic_DNA"/>
</dbReference>
<gene>
    <name evidence="3" type="ORF">GD597_07875</name>
</gene>
<organism evidence="3 4">
    <name type="scientific">Limnovirga soli</name>
    <dbReference type="NCBI Taxonomy" id="2656915"/>
    <lineage>
        <taxon>Bacteria</taxon>
        <taxon>Pseudomonadati</taxon>
        <taxon>Bacteroidota</taxon>
        <taxon>Chitinophagia</taxon>
        <taxon>Chitinophagales</taxon>
        <taxon>Chitinophagaceae</taxon>
        <taxon>Limnovirga</taxon>
    </lineage>
</organism>
<keyword evidence="1" id="KW-1133">Transmembrane helix</keyword>
<proteinExistence type="predicted"/>
<name>A0A8J8JWJ5_9BACT</name>
<reference evidence="3" key="1">
    <citation type="submission" date="2019-10" db="EMBL/GenBank/DDBJ databases">
        <title>Draft genome sequence of Panacibacter sp. KCS-6.</title>
        <authorList>
            <person name="Yim K.J."/>
        </authorList>
    </citation>
    <scope>NUCLEOTIDE SEQUENCE</scope>
    <source>
        <strain evidence="3">KCS-6</strain>
    </source>
</reference>
<feature type="transmembrane region" description="Helical" evidence="1">
    <location>
        <begin position="97"/>
        <end position="122"/>
    </location>
</feature>
<evidence type="ECO:0000256" key="2">
    <source>
        <dbReference type="SAM" id="SignalP"/>
    </source>
</evidence>
<keyword evidence="2" id="KW-0732">Signal</keyword>
<feature type="chain" id="PRO_5035235779" evidence="2">
    <location>
        <begin position="20"/>
        <end position="180"/>
    </location>
</feature>
<comment type="caution">
    <text evidence="3">The sequence shown here is derived from an EMBL/GenBank/DDBJ whole genome shotgun (WGS) entry which is preliminary data.</text>
</comment>
<evidence type="ECO:0000256" key="1">
    <source>
        <dbReference type="SAM" id="Phobius"/>
    </source>
</evidence>
<protein>
    <submittedName>
        <fullName evidence="3">Uncharacterized protein</fullName>
    </submittedName>
</protein>
<dbReference type="Proteomes" id="UP000598971">
    <property type="component" value="Unassembled WGS sequence"/>
</dbReference>
<keyword evidence="1" id="KW-0812">Transmembrane</keyword>
<evidence type="ECO:0000313" key="4">
    <source>
        <dbReference type="Proteomes" id="UP000598971"/>
    </source>
</evidence>
<keyword evidence="4" id="KW-1185">Reference proteome</keyword>
<dbReference type="AlphaFoldDB" id="A0A8J8JWJ5"/>
<evidence type="ECO:0000313" key="3">
    <source>
        <dbReference type="EMBL" id="NNV55371.1"/>
    </source>
</evidence>
<feature type="transmembrane region" description="Helical" evidence="1">
    <location>
        <begin position="134"/>
        <end position="152"/>
    </location>
</feature>
<accession>A0A8J8JWJ5</accession>
<feature type="signal peptide" evidence="2">
    <location>
        <begin position="1"/>
        <end position="19"/>
    </location>
</feature>